<organism evidence="1 2">
    <name type="scientific">Candidatus Desulfatibia vada</name>
    <dbReference type="NCBI Taxonomy" id="2841696"/>
    <lineage>
        <taxon>Bacteria</taxon>
        <taxon>Pseudomonadati</taxon>
        <taxon>Thermodesulfobacteriota</taxon>
        <taxon>Desulfobacteria</taxon>
        <taxon>Desulfobacterales</taxon>
        <taxon>Desulfobacterales incertae sedis</taxon>
        <taxon>Candidatus Desulfatibia</taxon>
    </lineage>
</organism>
<evidence type="ECO:0000313" key="1">
    <source>
        <dbReference type="EMBL" id="MBC8432398.1"/>
    </source>
</evidence>
<sequence length="223" mass="25788">MDTKHLHITELFKQFAGAQQTWLRKRNCEMQPRVDGLLEQLLSRCQPKSEIAILQQALLDPYSPLGMLERTIFADVTGMRFFINKRRPELEALLAEELMAWATAFLRIRHDIKTFFDPATVTCIPVDGTRHRLPCDQWCLLCGVCCQIGGIPPEPPPSVRYPDHWYAFLAGEALDNQQLCPFLFQYFGEPRFFCAVHHIKPLACRQFDRKDCRQRQAEGGLHT</sequence>
<evidence type="ECO:0000313" key="2">
    <source>
        <dbReference type="Proteomes" id="UP000605201"/>
    </source>
</evidence>
<protein>
    <submittedName>
        <fullName evidence="1">Uncharacterized protein</fullName>
    </submittedName>
</protein>
<reference evidence="1 2" key="1">
    <citation type="submission" date="2020-08" db="EMBL/GenBank/DDBJ databases">
        <title>Bridging the membrane lipid divide: bacteria of the FCB group superphylum have the potential to synthesize archaeal ether lipids.</title>
        <authorList>
            <person name="Villanueva L."/>
            <person name="Von Meijenfeldt F.A.B."/>
            <person name="Westbye A.B."/>
            <person name="Yadav S."/>
            <person name="Hopmans E.C."/>
            <person name="Dutilh B.E."/>
            <person name="Sinninghe Damste J.S."/>
        </authorList>
    </citation>
    <scope>NUCLEOTIDE SEQUENCE [LARGE SCALE GENOMIC DNA]</scope>
    <source>
        <strain evidence="1">NIOZ-UU17</strain>
    </source>
</reference>
<dbReference type="EMBL" id="JACNIG010000221">
    <property type="protein sequence ID" value="MBC8432398.1"/>
    <property type="molecule type" value="Genomic_DNA"/>
</dbReference>
<comment type="caution">
    <text evidence="1">The sequence shown here is derived from an EMBL/GenBank/DDBJ whole genome shotgun (WGS) entry which is preliminary data.</text>
</comment>
<proteinExistence type="predicted"/>
<name>A0A8J6TQI9_9BACT</name>
<dbReference type="Proteomes" id="UP000605201">
    <property type="component" value="Unassembled WGS sequence"/>
</dbReference>
<dbReference type="AlphaFoldDB" id="A0A8J6TQI9"/>
<accession>A0A8J6TQI9</accession>
<gene>
    <name evidence="1" type="ORF">H8D96_10810</name>
</gene>